<dbReference type="Proteomes" id="UP000318102">
    <property type="component" value="Unassembled WGS sequence"/>
</dbReference>
<organism evidence="1 2">
    <name type="scientific">Paenibacillus agilis</name>
    <dbReference type="NCBI Taxonomy" id="3020863"/>
    <lineage>
        <taxon>Bacteria</taxon>
        <taxon>Bacillati</taxon>
        <taxon>Bacillota</taxon>
        <taxon>Bacilli</taxon>
        <taxon>Bacillales</taxon>
        <taxon>Paenibacillaceae</taxon>
        <taxon>Paenibacillus</taxon>
    </lineage>
</organism>
<accession>A0A559IZG0</accession>
<protein>
    <submittedName>
        <fullName evidence="1">Uncharacterized protein</fullName>
    </submittedName>
</protein>
<evidence type="ECO:0000313" key="2">
    <source>
        <dbReference type="Proteomes" id="UP000318102"/>
    </source>
</evidence>
<gene>
    <name evidence="1" type="ORF">FPZ44_08035</name>
</gene>
<dbReference type="EMBL" id="VNJK01000001">
    <property type="protein sequence ID" value="TVX93010.1"/>
    <property type="molecule type" value="Genomic_DNA"/>
</dbReference>
<proteinExistence type="predicted"/>
<name>A0A559IZG0_9BACL</name>
<dbReference type="AlphaFoldDB" id="A0A559IZG0"/>
<reference evidence="1 2" key="1">
    <citation type="submission" date="2019-07" db="EMBL/GenBank/DDBJ databases">
        <authorList>
            <person name="Kim J."/>
        </authorList>
    </citation>
    <scope>NUCLEOTIDE SEQUENCE [LARGE SCALE GENOMIC DNA]</scope>
    <source>
        <strain evidence="1 2">N4</strain>
    </source>
</reference>
<evidence type="ECO:0000313" key="1">
    <source>
        <dbReference type="EMBL" id="TVX93010.1"/>
    </source>
</evidence>
<sequence>MRLSVRVKAVDDPTAMRCLIAVGGETVYPIGKSPQFRFASNCTYNEYRKLMRQAKAKDNSIS</sequence>
<comment type="caution">
    <text evidence="1">The sequence shown here is derived from an EMBL/GenBank/DDBJ whole genome shotgun (WGS) entry which is preliminary data.</text>
</comment>
<keyword evidence="2" id="KW-1185">Reference proteome</keyword>